<keyword evidence="2" id="KW-1185">Reference proteome</keyword>
<dbReference type="PATRIC" id="fig|1122247.3.peg.4703"/>
<sequence length="53" mass="5774">MFGLDRLPTTFPHHGCEDTGYAVVLVDAASGVAHTGVRTVDDPMPFRRGRCSR</sequence>
<dbReference type="AlphaFoldDB" id="K5BC00"/>
<dbReference type="Proteomes" id="UP000006265">
    <property type="component" value="Unassembled WGS sequence"/>
</dbReference>
<accession>K5BC00</accession>
<reference evidence="1 2" key="1">
    <citation type="journal article" date="2012" name="J. Bacteriol.">
        <title>Genome sequence of Mycobacterium hassiacum DSM 44199, a rare source of heat-stable mycobacterial proteins.</title>
        <authorList>
            <person name="Tiago I."/>
            <person name="Maranha A."/>
            <person name="Mendes V."/>
            <person name="Alarico S."/>
            <person name="Moynihan P.J."/>
            <person name="Clarke A.J."/>
            <person name="Macedo-Ribeiro S."/>
            <person name="Pereira P.J."/>
            <person name="Empadinhas N."/>
        </authorList>
    </citation>
    <scope>NUCLEOTIDE SEQUENCE [LARGE SCALE GENOMIC DNA]</scope>
    <source>
        <strain evidence="2">DSM 44199 / CIP 105218 / JCM 12690 / 3849</strain>
    </source>
</reference>
<proteinExistence type="predicted"/>
<evidence type="ECO:0000313" key="1">
    <source>
        <dbReference type="EMBL" id="EKF21117.1"/>
    </source>
</evidence>
<evidence type="ECO:0000313" key="2">
    <source>
        <dbReference type="Proteomes" id="UP000006265"/>
    </source>
</evidence>
<protein>
    <submittedName>
        <fullName evidence="1">Uncharacterized protein</fullName>
    </submittedName>
</protein>
<gene>
    <name evidence="1" type="ORF">C731_4905</name>
</gene>
<organism evidence="1 2">
    <name type="scientific">Mycolicibacterium hassiacum (strain DSM 44199 / CIP 105218 / JCM 12690 / 3849)</name>
    <name type="common">Mycobacterium hassiacum</name>
    <dbReference type="NCBI Taxonomy" id="1122247"/>
    <lineage>
        <taxon>Bacteria</taxon>
        <taxon>Bacillati</taxon>
        <taxon>Actinomycetota</taxon>
        <taxon>Actinomycetes</taxon>
        <taxon>Mycobacteriales</taxon>
        <taxon>Mycobacteriaceae</taxon>
        <taxon>Mycolicibacterium</taxon>
    </lineage>
</organism>
<name>K5BC00_MYCHD</name>
<dbReference type="EMBL" id="AMRA01000157">
    <property type="protein sequence ID" value="EKF21117.1"/>
    <property type="molecule type" value="Genomic_DNA"/>
</dbReference>
<comment type="caution">
    <text evidence="1">The sequence shown here is derived from an EMBL/GenBank/DDBJ whole genome shotgun (WGS) entry which is preliminary data.</text>
</comment>
<dbReference type="STRING" id="1122247.GCA_000379865_04365"/>